<dbReference type="OrthoDB" id="2440486at2759"/>
<protein>
    <submittedName>
        <fullName evidence="2">Uncharacterized protein</fullName>
    </submittedName>
</protein>
<feature type="region of interest" description="Disordered" evidence="1">
    <location>
        <begin position="97"/>
        <end position="177"/>
    </location>
</feature>
<sequence>MSRHVAYRAAVDLYHKRIQKGTEYRASGIITNSIYKISKGGKQQAGLSTRMVVDMFDMEEPEPVDDELDSIPVKVYDNEQDQGKDETVEKVIKALGKAKRVVVPPSESESDDEPLTVTPVTPQPSKALEDITNVERDKKGPGRPRKRAKSRKDVNKEQEEEQEEEQNGESSMIHLDS</sequence>
<dbReference type="EMBL" id="JAAAHY010001491">
    <property type="protein sequence ID" value="KAF9948751.1"/>
    <property type="molecule type" value="Genomic_DNA"/>
</dbReference>
<proteinExistence type="predicted"/>
<accession>A0A9P6IV47</accession>
<comment type="caution">
    <text evidence="2">The sequence shown here is derived from an EMBL/GenBank/DDBJ whole genome shotgun (WGS) entry which is preliminary data.</text>
</comment>
<reference evidence="2" key="1">
    <citation type="journal article" date="2020" name="Fungal Divers.">
        <title>Resolving the Mortierellaceae phylogeny through synthesis of multi-gene phylogenetics and phylogenomics.</title>
        <authorList>
            <person name="Vandepol N."/>
            <person name="Liber J."/>
            <person name="Desiro A."/>
            <person name="Na H."/>
            <person name="Kennedy M."/>
            <person name="Barry K."/>
            <person name="Grigoriev I.V."/>
            <person name="Miller A.N."/>
            <person name="O'Donnell K."/>
            <person name="Stajich J.E."/>
            <person name="Bonito G."/>
        </authorList>
    </citation>
    <scope>NUCLEOTIDE SEQUENCE</scope>
    <source>
        <strain evidence="2">CK1249</strain>
    </source>
</reference>
<feature type="compositionally biased region" description="Basic residues" evidence="1">
    <location>
        <begin position="141"/>
        <end position="150"/>
    </location>
</feature>
<name>A0A9P6IV47_MORAP</name>
<organism evidence="2 3">
    <name type="scientific">Mortierella alpina</name>
    <name type="common">Oleaginous fungus</name>
    <name type="synonym">Mortierella renispora</name>
    <dbReference type="NCBI Taxonomy" id="64518"/>
    <lineage>
        <taxon>Eukaryota</taxon>
        <taxon>Fungi</taxon>
        <taxon>Fungi incertae sedis</taxon>
        <taxon>Mucoromycota</taxon>
        <taxon>Mortierellomycotina</taxon>
        <taxon>Mortierellomycetes</taxon>
        <taxon>Mortierellales</taxon>
        <taxon>Mortierellaceae</taxon>
        <taxon>Mortierella</taxon>
    </lineage>
</organism>
<keyword evidence="3" id="KW-1185">Reference proteome</keyword>
<evidence type="ECO:0000313" key="2">
    <source>
        <dbReference type="EMBL" id="KAF9948751.1"/>
    </source>
</evidence>
<evidence type="ECO:0000313" key="3">
    <source>
        <dbReference type="Proteomes" id="UP000738359"/>
    </source>
</evidence>
<evidence type="ECO:0000256" key="1">
    <source>
        <dbReference type="SAM" id="MobiDB-lite"/>
    </source>
</evidence>
<feature type="compositionally biased region" description="Basic and acidic residues" evidence="1">
    <location>
        <begin position="127"/>
        <end position="140"/>
    </location>
</feature>
<dbReference type="AlphaFoldDB" id="A0A9P6IV47"/>
<dbReference type="Proteomes" id="UP000738359">
    <property type="component" value="Unassembled WGS sequence"/>
</dbReference>
<gene>
    <name evidence="2" type="ORF">BGZ70_002075</name>
</gene>
<feature type="compositionally biased region" description="Acidic residues" evidence="1">
    <location>
        <begin position="158"/>
        <end position="167"/>
    </location>
</feature>